<proteinExistence type="predicted"/>
<keyword evidence="1" id="KW-0472">Membrane</keyword>
<reference evidence="2" key="1">
    <citation type="submission" date="2021-04" db="EMBL/GenBank/DDBJ databases">
        <authorList>
            <person name="Yoon J."/>
        </authorList>
    </citation>
    <scope>NUCLEOTIDE SEQUENCE</scope>
    <source>
        <strain evidence="2">KMU-90</strain>
    </source>
</reference>
<accession>A0A8J7W9A9</accession>
<gene>
    <name evidence="2" type="ORF">KB874_04200</name>
</gene>
<dbReference type="RefSeq" id="WP_212535266.1">
    <property type="nucleotide sequence ID" value="NZ_JAGTUU010000001.1"/>
</dbReference>
<keyword evidence="1" id="KW-0812">Transmembrane</keyword>
<evidence type="ECO:0000256" key="1">
    <source>
        <dbReference type="SAM" id="Phobius"/>
    </source>
</evidence>
<dbReference type="EMBL" id="JAGTUU010000001">
    <property type="protein sequence ID" value="MBS0123325.1"/>
    <property type="molecule type" value="Genomic_DNA"/>
</dbReference>
<feature type="transmembrane region" description="Helical" evidence="1">
    <location>
        <begin position="117"/>
        <end position="135"/>
    </location>
</feature>
<protein>
    <submittedName>
        <fullName evidence="2">Uncharacterized protein</fullName>
    </submittedName>
</protein>
<keyword evidence="1" id="KW-1133">Transmembrane helix</keyword>
<dbReference type="AlphaFoldDB" id="A0A8J7W9A9"/>
<name>A0A8J7W9A9_9RHOB</name>
<evidence type="ECO:0000313" key="2">
    <source>
        <dbReference type="EMBL" id="MBS0123325.1"/>
    </source>
</evidence>
<evidence type="ECO:0000313" key="3">
    <source>
        <dbReference type="Proteomes" id="UP000681356"/>
    </source>
</evidence>
<sequence length="138" mass="14972">MADALTQLGQDPKYERFLFAPVGEDRRGASVTVLSMLARLGLDPWGEASDLAKLPDGAARQRLQALMDRFHDVTTHVADRGRVVSRLVAFLPRQPQPARTSLGGASAARVFPVQGAAFYWIIAAALFLGWVTLLAQGQ</sequence>
<dbReference type="Proteomes" id="UP000681356">
    <property type="component" value="Unassembled WGS sequence"/>
</dbReference>
<comment type="caution">
    <text evidence="2">The sequence shown here is derived from an EMBL/GenBank/DDBJ whole genome shotgun (WGS) entry which is preliminary data.</text>
</comment>
<keyword evidence="3" id="KW-1185">Reference proteome</keyword>
<organism evidence="2 3">
    <name type="scientific">Thetidibacter halocola</name>
    <dbReference type="NCBI Taxonomy" id="2827239"/>
    <lineage>
        <taxon>Bacteria</taxon>
        <taxon>Pseudomonadati</taxon>
        <taxon>Pseudomonadota</taxon>
        <taxon>Alphaproteobacteria</taxon>
        <taxon>Rhodobacterales</taxon>
        <taxon>Roseobacteraceae</taxon>
        <taxon>Thetidibacter</taxon>
    </lineage>
</organism>